<evidence type="ECO:0000256" key="1">
    <source>
        <dbReference type="SAM" id="MobiDB-lite"/>
    </source>
</evidence>
<dbReference type="InterPro" id="IPR001509">
    <property type="entry name" value="Epimerase_deHydtase"/>
</dbReference>
<evidence type="ECO:0000313" key="4">
    <source>
        <dbReference type="Proteomes" id="UP000010792"/>
    </source>
</evidence>
<dbReference type="Pfam" id="PF01370">
    <property type="entry name" value="Epimerase"/>
    <property type="match status" value="1"/>
</dbReference>
<dbReference type="STRING" id="1125847.NT26_2663"/>
<dbReference type="InterPro" id="IPR050177">
    <property type="entry name" value="Lipid_A_modif_metabolic_enz"/>
</dbReference>
<dbReference type="InterPro" id="IPR036291">
    <property type="entry name" value="NAD(P)-bd_dom_sf"/>
</dbReference>
<dbReference type="AlphaFoldDB" id="L0NJB4"/>
<name>L0NJB4_9HYPH</name>
<dbReference type="EMBL" id="FO082820">
    <property type="protein sequence ID" value="CCF20387.1"/>
    <property type="molecule type" value="Genomic_DNA"/>
</dbReference>
<sequence length="341" mass="36505">MGGEPSEGGEAPAANRALELRPPERKAPRPVDAPTTGISRMRVQVSGGAGLVGRYIVNGLLGAGHEVVVGGRTAPPPDWFVNPVPFVPLSLDPDLDQRGAFAGIDAFVHAAFDHLPGRYRGGEGGDPERFRRLNLHASTHLFEQAKAAGVRRTIFLSSRAVYDGIPPGQKLDENAFLSPTSLYGQVKLEAERALARLEGPGFVTSSLRLTGVYGELRPNKWDDLIADYLAGRPVFLRAGSEVHGQDVAQAVRLMIESDANLVRGAFNISDIVTDTRTILEPVQRIAGSIHPLPREAETAQVAVMSTDRIRSLGWEPGGFALLAATAEKLARGHLRPNATAS</sequence>
<dbReference type="SUPFAM" id="SSF51735">
    <property type="entry name" value="NAD(P)-binding Rossmann-fold domains"/>
    <property type="match status" value="1"/>
</dbReference>
<dbReference type="CDD" id="cd08946">
    <property type="entry name" value="SDR_e"/>
    <property type="match status" value="1"/>
</dbReference>
<feature type="domain" description="NAD-dependent epimerase/dehydratase" evidence="2">
    <location>
        <begin position="45"/>
        <end position="268"/>
    </location>
</feature>
<dbReference type="PANTHER" id="PTHR43245:SF58">
    <property type="entry name" value="BLL5923 PROTEIN"/>
    <property type="match status" value="1"/>
</dbReference>
<feature type="compositionally biased region" description="Basic and acidic residues" evidence="1">
    <location>
        <begin position="18"/>
        <end position="29"/>
    </location>
</feature>
<organism evidence="3 4">
    <name type="scientific">Pseudorhizobium banfieldiae</name>
    <dbReference type="NCBI Taxonomy" id="1125847"/>
    <lineage>
        <taxon>Bacteria</taxon>
        <taxon>Pseudomonadati</taxon>
        <taxon>Pseudomonadota</taxon>
        <taxon>Alphaproteobacteria</taxon>
        <taxon>Hyphomicrobiales</taxon>
        <taxon>Rhizobiaceae</taxon>
        <taxon>Rhizobium/Agrobacterium group</taxon>
        <taxon>Pseudorhizobium</taxon>
    </lineage>
</organism>
<dbReference type="Proteomes" id="UP000010792">
    <property type="component" value="Chromosome"/>
</dbReference>
<reference evidence="3 4" key="1">
    <citation type="journal article" date="2013" name="Genome Biol. Evol.">
        <title>Life in an arsenic-containing gold mine: genome and physiology of the autotrophic arsenite-oxidizing bacterium rhizobium sp. NT-26.</title>
        <authorList>
            <person name="Andres J."/>
            <person name="Arsene-Ploetze F."/>
            <person name="Barbe V."/>
            <person name="Brochier-Armanet C."/>
            <person name="Cleiss-Arnold J."/>
            <person name="Coppee J.Y."/>
            <person name="Dillies M.A."/>
            <person name="Geist"/>
            <person name="L"/>
            <person name="Joublin A."/>
            <person name="Koechler S."/>
            <person name="Lassalle F."/>
            <person name="Marchal M."/>
            <person name="Medigue C."/>
            <person name="Muller D."/>
            <person name="Nesme X."/>
            <person name="Plewniak F."/>
            <person name="Proux C."/>
            <person name="Ramirez-Bahena M.H."/>
            <person name="Schenowitz C."/>
            <person name="Sismeiro O."/>
            <person name="Vallenet D."/>
            <person name="Santini J.M."/>
            <person name="Bertin P.N."/>
        </authorList>
    </citation>
    <scope>NUCLEOTIDE SEQUENCE [LARGE SCALE GENOMIC DNA]</scope>
    <source>
        <strain evidence="3 4">NT-26</strain>
    </source>
</reference>
<dbReference type="Gene3D" id="3.40.50.720">
    <property type="entry name" value="NAD(P)-binding Rossmann-like Domain"/>
    <property type="match status" value="1"/>
</dbReference>
<accession>L0NJB4</accession>
<keyword evidence="4" id="KW-1185">Reference proteome</keyword>
<gene>
    <name evidence="3" type="ORF">NT26_2663</name>
</gene>
<evidence type="ECO:0000259" key="2">
    <source>
        <dbReference type="Pfam" id="PF01370"/>
    </source>
</evidence>
<protein>
    <submittedName>
        <fullName evidence="3">Putative sulfolipid biosynthesis protein</fullName>
    </submittedName>
</protein>
<dbReference type="KEGG" id="rht:NT26_2663"/>
<feature type="region of interest" description="Disordered" evidence="1">
    <location>
        <begin position="1"/>
        <end position="39"/>
    </location>
</feature>
<evidence type="ECO:0000313" key="3">
    <source>
        <dbReference type="EMBL" id="CCF20387.1"/>
    </source>
</evidence>
<dbReference type="PANTHER" id="PTHR43245">
    <property type="entry name" value="BIFUNCTIONAL POLYMYXIN RESISTANCE PROTEIN ARNA"/>
    <property type="match status" value="1"/>
</dbReference>
<proteinExistence type="predicted"/>